<dbReference type="AlphaFoldDB" id="A0A0D0Q7A0"/>
<dbReference type="STRING" id="1123501.Wenmar_00679"/>
<sequence>MARRERGYLGAFVAAATLRRWSRIARRAETADLSDLQRQRARARALKARLDDVVAIADSRLALPRIGSSAFPRQPGTDWSWRPRLWRGPWGLRGMAAAASGTAIGDGATLFHDCSTSELALRQLRNRREGDLAPFALKMEVFRFDGSFLSLVLELPPAASEGLKRRHLLRVEMSVEVERSLKIFLRLNVKHGPNVEQLVRELPLGQEETFVEFDLAYTRLNEKRTERMWLDLIFDGPDMNQIVLRDVTFARYPRAQL</sequence>
<keyword evidence="2" id="KW-1185">Reference proteome</keyword>
<dbReference type="eggNOG" id="ENOG502Z8P0">
    <property type="taxonomic scope" value="Bacteria"/>
</dbReference>
<evidence type="ECO:0000313" key="2">
    <source>
        <dbReference type="Proteomes" id="UP000035100"/>
    </source>
</evidence>
<dbReference type="InterPro" id="IPR045514">
    <property type="entry name" value="DUF6478"/>
</dbReference>
<evidence type="ECO:0000313" key="1">
    <source>
        <dbReference type="EMBL" id="KIQ70304.1"/>
    </source>
</evidence>
<dbReference type="EMBL" id="AONG01000005">
    <property type="protein sequence ID" value="KIQ70304.1"/>
    <property type="molecule type" value="Genomic_DNA"/>
</dbReference>
<gene>
    <name evidence="1" type="ORF">Wenmar_00679</name>
</gene>
<proteinExistence type="predicted"/>
<accession>A0A0D0Q7A0</accession>
<reference evidence="1 2" key="1">
    <citation type="submission" date="2013-01" db="EMBL/GenBank/DDBJ databases">
        <authorList>
            <person name="Fiebig A."/>
            <person name="Goeker M."/>
            <person name="Klenk H.-P.P."/>
        </authorList>
    </citation>
    <scope>NUCLEOTIDE SEQUENCE [LARGE SCALE GENOMIC DNA]</scope>
    <source>
        <strain evidence="1 2">DSM 24838</strain>
    </source>
</reference>
<dbReference type="Pfam" id="PF20086">
    <property type="entry name" value="DUF6478"/>
    <property type="match status" value="1"/>
</dbReference>
<comment type="caution">
    <text evidence="1">The sequence shown here is derived from an EMBL/GenBank/DDBJ whole genome shotgun (WGS) entry which is preliminary data.</text>
</comment>
<dbReference type="RefSeq" id="WP_018304051.1">
    <property type="nucleotide sequence ID" value="NZ_KB902312.1"/>
</dbReference>
<dbReference type="PATRIC" id="fig|1123501.6.peg.746"/>
<organism evidence="1 2">
    <name type="scientific">Wenxinia marina DSM 24838</name>
    <dbReference type="NCBI Taxonomy" id="1123501"/>
    <lineage>
        <taxon>Bacteria</taxon>
        <taxon>Pseudomonadati</taxon>
        <taxon>Pseudomonadota</taxon>
        <taxon>Alphaproteobacteria</taxon>
        <taxon>Rhodobacterales</taxon>
        <taxon>Roseobacteraceae</taxon>
        <taxon>Wenxinia</taxon>
    </lineage>
</organism>
<name>A0A0D0Q7A0_9RHOB</name>
<dbReference type="Proteomes" id="UP000035100">
    <property type="component" value="Unassembled WGS sequence"/>
</dbReference>
<dbReference type="OrthoDB" id="7827015at2"/>
<protein>
    <submittedName>
        <fullName evidence="1">Uncharacterized protein</fullName>
    </submittedName>
</protein>